<dbReference type="InterPro" id="IPR036188">
    <property type="entry name" value="FAD/NAD-bd_sf"/>
</dbReference>
<evidence type="ECO:0000313" key="8">
    <source>
        <dbReference type="Proteomes" id="UP000294562"/>
    </source>
</evidence>
<dbReference type="SUPFAM" id="SSF51905">
    <property type="entry name" value="FAD/NAD(P)-binding domain"/>
    <property type="match status" value="1"/>
</dbReference>
<dbReference type="GO" id="GO:0005737">
    <property type="term" value="C:cytoplasm"/>
    <property type="evidence" value="ECO:0007669"/>
    <property type="project" value="TreeGrafter"/>
</dbReference>
<evidence type="ECO:0000256" key="1">
    <source>
        <dbReference type="ARBA" id="ARBA00006442"/>
    </source>
</evidence>
<dbReference type="GO" id="GO:0050660">
    <property type="term" value="F:flavin adenine dinucleotide binding"/>
    <property type="evidence" value="ECO:0007669"/>
    <property type="project" value="TreeGrafter"/>
</dbReference>
<feature type="domain" description="Pyridine nucleotide-disulphide oxidoreductase N-terminal" evidence="5">
    <location>
        <begin position="4"/>
        <end position="52"/>
    </location>
</feature>
<dbReference type="AlphaFoldDB" id="A0A4R6B3J9"/>
<dbReference type="PANTHER" id="PTHR43735">
    <property type="entry name" value="APOPTOSIS-INDUCING FACTOR 1"/>
    <property type="match status" value="1"/>
</dbReference>
<comment type="similarity">
    <text evidence="1">Belongs to the FAD-dependent oxidoreductase family.</text>
</comment>
<dbReference type="Proteomes" id="UP000294562">
    <property type="component" value="Unassembled WGS sequence"/>
</dbReference>
<dbReference type="EMBL" id="SMZO01000005">
    <property type="protein sequence ID" value="TDL90865.1"/>
    <property type="molecule type" value="Genomic_DNA"/>
</dbReference>
<evidence type="ECO:0000259" key="5">
    <source>
        <dbReference type="Pfam" id="PF00070"/>
    </source>
</evidence>
<dbReference type="Pfam" id="PF00070">
    <property type="entry name" value="Pyr_redox"/>
    <property type="match status" value="1"/>
</dbReference>
<dbReference type="InterPro" id="IPR023753">
    <property type="entry name" value="FAD/NAD-binding_dom"/>
</dbReference>
<evidence type="ECO:0000256" key="3">
    <source>
        <dbReference type="ARBA" id="ARBA00022827"/>
    </source>
</evidence>
<dbReference type="PRINTS" id="PR00368">
    <property type="entry name" value="FADPNR"/>
</dbReference>
<organism evidence="7 8">
    <name type="scientific">Meridianimarinicoccus aquatilis</name>
    <dbReference type="NCBI Taxonomy" id="2552766"/>
    <lineage>
        <taxon>Bacteria</taxon>
        <taxon>Pseudomonadati</taxon>
        <taxon>Pseudomonadota</taxon>
        <taxon>Alphaproteobacteria</taxon>
        <taxon>Rhodobacterales</taxon>
        <taxon>Paracoccaceae</taxon>
        <taxon>Meridianimarinicoccus</taxon>
    </lineage>
</organism>
<sequence>MSQKIAIVGGGYVGAELAKSLDDIADVTLIEPRSHFVHAPAMIRAVVDPSLLDRALIPYDRLLTNGRVIASKATGIDANGVTLEDGTRVEADQIVVATGSGNAMPFKPQGADIAGLKADNQRIHQQLKAARSIGIVGAGAVGTELAGEIAHAMPDKKVTLISSDEALFGAMPSKLGTSLAAKLRKAGVTLILGQRAENLKSLTEPYAGTLQLTDGSQHGFDLIFPVIGSRAHSEVLQTLAGVQKSTAHRIKVDPWMRPTSLPNVFAAGDVADAGDGMTIVAISRQLPWLKATLSGLAQGKAIEDMKPYKPWGSKAPILVPLGPKQGNSFLGFFTAGDFLTSKMKGADLFLKKYAKLLNRPESRSEHD</sequence>
<keyword evidence="4" id="KW-0560">Oxidoreductase</keyword>
<evidence type="ECO:0000256" key="2">
    <source>
        <dbReference type="ARBA" id="ARBA00022630"/>
    </source>
</evidence>
<name>A0A4R6B3J9_9RHOB</name>
<dbReference type="Gene3D" id="3.50.50.100">
    <property type="match status" value="1"/>
</dbReference>
<comment type="caution">
    <text evidence="7">The sequence shown here is derived from an EMBL/GenBank/DDBJ whole genome shotgun (WGS) entry which is preliminary data.</text>
</comment>
<dbReference type="Pfam" id="PF07992">
    <property type="entry name" value="Pyr_redox_2"/>
    <property type="match status" value="1"/>
</dbReference>
<keyword evidence="3" id="KW-0274">FAD</keyword>
<dbReference type="GO" id="GO:0004174">
    <property type="term" value="F:electron-transferring-flavoprotein dehydrogenase activity"/>
    <property type="evidence" value="ECO:0007669"/>
    <property type="project" value="TreeGrafter"/>
</dbReference>
<dbReference type="RefSeq" id="WP_133341537.1">
    <property type="nucleotide sequence ID" value="NZ_SMZO01000005.1"/>
</dbReference>
<accession>A0A4R6B3J9</accession>
<dbReference type="PANTHER" id="PTHR43735:SF3">
    <property type="entry name" value="FERROPTOSIS SUPPRESSOR PROTEIN 1"/>
    <property type="match status" value="1"/>
</dbReference>
<protein>
    <submittedName>
        <fullName evidence="7">N-acyl homoserine lactone synthase</fullName>
    </submittedName>
</protein>
<dbReference type="InterPro" id="IPR039648">
    <property type="entry name" value="DHPH_N"/>
</dbReference>
<feature type="domain" description="FAD/NAD(P)-binding" evidence="6">
    <location>
        <begin position="73"/>
        <end position="273"/>
    </location>
</feature>
<evidence type="ECO:0000259" key="6">
    <source>
        <dbReference type="Pfam" id="PF07992"/>
    </source>
</evidence>
<reference evidence="7 8" key="1">
    <citation type="submission" date="2019-03" db="EMBL/GenBank/DDBJ databases">
        <title>Rhodobacteraceae bacterium SM1902, a new member of the family Rhodobacteraceae isolated from Yantai.</title>
        <authorList>
            <person name="Sun Y."/>
        </authorList>
    </citation>
    <scope>NUCLEOTIDE SEQUENCE [LARGE SCALE GENOMIC DNA]</scope>
    <source>
        <strain evidence="7 8">SM1902</strain>
    </source>
</reference>
<evidence type="ECO:0000313" key="7">
    <source>
        <dbReference type="EMBL" id="TDL90865.1"/>
    </source>
</evidence>
<keyword evidence="2" id="KW-0285">Flavoprotein</keyword>
<proteinExistence type="inferred from homology"/>
<evidence type="ECO:0000256" key="4">
    <source>
        <dbReference type="ARBA" id="ARBA00023002"/>
    </source>
</evidence>
<dbReference type="OrthoDB" id="9781621at2"/>
<gene>
    <name evidence="7" type="ORF">E2L05_03660</name>
</gene>
<keyword evidence="8" id="KW-1185">Reference proteome</keyword>